<keyword evidence="2" id="KW-0695">RNA-directed DNA polymerase</keyword>
<protein>
    <submittedName>
        <fullName evidence="2">RNA-directed DNA polymerase</fullName>
    </submittedName>
</protein>
<keyword evidence="2" id="KW-0548">Nucleotidyltransferase</keyword>
<evidence type="ECO:0000313" key="3">
    <source>
        <dbReference type="Proteomes" id="UP000282597"/>
    </source>
</evidence>
<dbReference type="Pfam" id="PF00078">
    <property type="entry name" value="RVT_1"/>
    <property type="match status" value="1"/>
</dbReference>
<gene>
    <name evidence="2" type="ORF">MCB1EB_0124</name>
</gene>
<evidence type="ECO:0000256" key="1">
    <source>
        <dbReference type="ARBA" id="ARBA00034120"/>
    </source>
</evidence>
<dbReference type="CDD" id="cd01651">
    <property type="entry name" value="RT_G2_intron"/>
    <property type="match status" value="1"/>
</dbReference>
<keyword evidence="3" id="KW-1185">Reference proteome</keyword>
<dbReference type="SUPFAM" id="SSF56672">
    <property type="entry name" value="DNA/RNA polymerases"/>
    <property type="match status" value="1"/>
</dbReference>
<reference evidence="2 3" key="1">
    <citation type="journal article" date="2018" name="Microbes Environ.">
        <title>Comparative Genomic Insights into Endofungal Lifestyles of Two Bacterial Endosymbionts, Mycoavidus cysteinexigens and Burkholderia rhizoxinica.</title>
        <authorList>
            <person name="Sharmin D."/>
            <person name="Guo Y."/>
            <person name="Nishizawa T."/>
            <person name="Ohshima S."/>
            <person name="Sato Y."/>
            <person name="Takashima Y."/>
            <person name="Narisawa K."/>
            <person name="Ohta H."/>
        </authorList>
    </citation>
    <scope>NUCLEOTIDE SEQUENCE [LARGE SCALE GENOMIC DNA]</scope>
    <source>
        <strain evidence="2 3">B1-EB</strain>
    </source>
</reference>
<dbReference type="PANTHER" id="PTHR34047">
    <property type="entry name" value="NUCLEAR INTRON MATURASE 1, MITOCHONDRIAL-RELATED"/>
    <property type="match status" value="1"/>
</dbReference>
<dbReference type="GO" id="GO:0003964">
    <property type="term" value="F:RNA-directed DNA polymerase activity"/>
    <property type="evidence" value="ECO:0007669"/>
    <property type="project" value="UniProtKB-KW"/>
</dbReference>
<dbReference type="InterPro" id="IPR051083">
    <property type="entry name" value="GrpII_Intron_Splice-Mob/Def"/>
</dbReference>
<accession>A0A2Z6ESA8</accession>
<name>A0A2Z6ESA8_9BURK</name>
<dbReference type="Pfam" id="PF08388">
    <property type="entry name" value="GIIM"/>
    <property type="match status" value="1"/>
</dbReference>
<dbReference type="PROSITE" id="PS50878">
    <property type="entry name" value="RT_POL"/>
    <property type="match status" value="1"/>
</dbReference>
<comment type="similarity">
    <text evidence="1">Belongs to the bacterial reverse transcriptase family.</text>
</comment>
<keyword evidence="2" id="KW-0808">Transferase</keyword>
<organism evidence="2 3">
    <name type="scientific">Mycoavidus cysteinexigens</name>
    <dbReference type="NCBI Taxonomy" id="1553431"/>
    <lineage>
        <taxon>Bacteria</taxon>
        <taxon>Pseudomonadati</taxon>
        <taxon>Pseudomonadota</taxon>
        <taxon>Betaproteobacteria</taxon>
        <taxon>Burkholderiales</taxon>
        <taxon>Burkholderiaceae</taxon>
        <taxon>Mycoavidus</taxon>
    </lineage>
</organism>
<dbReference type="AlphaFoldDB" id="A0A2Z6ESA8"/>
<evidence type="ECO:0000313" key="2">
    <source>
        <dbReference type="EMBL" id="BBE08285.1"/>
    </source>
</evidence>
<dbReference type="InterPro" id="IPR013597">
    <property type="entry name" value="Mat_intron_G2"/>
</dbReference>
<dbReference type="EMBL" id="AP018150">
    <property type="protein sequence ID" value="BBE08285.1"/>
    <property type="molecule type" value="Genomic_DNA"/>
</dbReference>
<dbReference type="InterPro" id="IPR043502">
    <property type="entry name" value="DNA/RNA_pol_sf"/>
</dbReference>
<sequence>MQVLWKLALEPIAECTADPNSYGFRPKRGTADAIEQCFNCLARKNAAQWVLEGDIKGCFDNFSSEWLLNHIPMEKRILQQWLHAGFIDKGTLYATKAGTPQGGPISPVIATMALDGLEAAVFASVGPHRSMHQKLKIHVIRYADDWVVTSSSKEVLEQLVLPAVKQFMAARGLELSNEKTKITHIAKGFDFLGQNVRKYNGKLLIKPAKKSIKALLDKVREIIKRSASATQTQLIHKLNPIIRGWAQYHRHVVAKAIFALIDNAIWQCLRKWAKRRHPSKGAHWIKKKYFHRVEGRNGVFAAQERCNGETRITTLFNAVSVPIVRHIKIRKLANPFDPQWRNYFIQRYYATKPPYCPVH</sequence>
<dbReference type="InterPro" id="IPR000477">
    <property type="entry name" value="RT_dom"/>
</dbReference>
<proteinExistence type="inferred from homology"/>
<dbReference type="KEGG" id="mcys:MCB1EB_0124"/>
<dbReference type="Proteomes" id="UP000282597">
    <property type="component" value="Chromosome"/>
</dbReference>
<dbReference type="PANTHER" id="PTHR34047:SF8">
    <property type="entry name" value="PROTEIN YKFC"/>
    <property type="match status" value="1"/>
</dbReference>